<protein>
    <submittedName>
        <fullName evidence="2">Uncharacterized protein</fullName>
    </submittedName>
</protein>
<comment type="caution">
    <text evidence="2">The sequence shown here is derived from an EMBL/GenBank/DDBJ whole genome shotgun (WGS) entry which is preliminary data.</text>
</comment>
<dbReference type="EMBL" id="JAUEPO010000002">
    <property type="protein sequence ID" value="KAK3333707.1"/>
    <property type="molecule type" value="Genomic_DNA"/>
</dbReference>
<dbReference type="Proteomes" id="UP001286456">
    <property type="component" value="Unassembled WGS sequence"/>
</dbReference>
<organism evidence="2 3">
    <name type="scientific">Cercophora scortea</name>
    <dbReference type="NCBI Taxonomy" id="314031"/>
    <lineage>
        <taxon>Eukaryota</taxon>
        <taxon>Fungi</taxon>
        <taxon>Dikarya</taxon>
        <taxon>Ascomycota</taxon>
        <taxon>Pezizomycotina</taxon>
        <taxon>Sordariomycetes</taxon>
        <taxon>Sordariomycetidae</taxon>
        <taxon>Sordariales</taxon>
        <taxon>Lasiosphaeriaceae</taxon>
        <taxon>Cercophora</taxon>
    </lineage>
</organism>
<accession>A0AAE0MIH6</accession>
<keyword evidence="3" id="KW-1185">Reference proteome</keyword>
<evidence type="ECO:0000256" key="1">
    <source>
        <dbReference type="SAM" id="MobiDB-lite"/>
    </source>
</evidence>
<reference evidence="2" key="1">
    <citation type="journal article" date="2023" name="Mol. Phylogenet. Evol.">
        <title>Genome-scale phylogeny and comparative genomics of the fungal order Sordariales.</title>
        <authorList>
            <person name="Hensen N."/>
            <person name="Bonometti L."/>
            <person name="Westerberg I."/>
            <person name="Brannstrom I.O."/>
            <person name="Guillou S."/>
            <person name="Cros-Aarteil S."/>
            <person name="Calhoun S."/>
            <person name="Haridas S."/>
            <person name="Kuo A."/>
            <person name="Mondo S."/>
            <person name="Pangilinan J."/>
            <person name="Riley R."/>
            <person name="LaButti K."/>
            <person name="Andreopoulos B."/>
            <person name="Lipzen A."/>
            <person name="Chen C."/>
            <person name="Yan M."/>
            <person name="Daum C."/>
            <person name="Ng V."/>
            <person name="Clum A."/>
            <person name="Steindorff A."/>
            <person name="Ohm R.A."/>
            <person name="Martin F."/>
            <person name="Silar P."/>
            <person name="Natvig D.O."/>
            <person name="Lalanne C."/>
            <person name="Gautier V."/>
            <person name="Ament-Velasquez S.L."/>
            <person name="Kruys A."/>
            <person name="Hutchinson M.I."/>
            <person name="Powell A.J."/>
            <person name="Barry K."/>
            <person name="Miller A.N."/>
            <person name="Grigoriev I.V."/>
            <person name="Debuchy R."/>
            <person name="Gladieux P."/>
            <person name="Hiltunen Thoren M."/>
            <person name="Johannesson H."/>
        </authorList>
    </citation>
    <scope>NUCLEOTIDE SEQUENCE</scope>
    <source>
        <strain evidence="2">SMH4131-1</strain>
    </source>
</reference>
<name>A0AAE0MIH6_9PEZI</name>
<evidence type="ECO:0000313" key="3">
    <source>
        <dbReference type="Proteomes" id="UP001286456"/>
    </source>
</evidence>
<gene>
    <name evidence="2" type="ORF">B0T19DRAFT_134356</name>
</gene>
<reference evidence="2" key="2">
    <citation type="submission" date="2023-06" db="EMBL/GenBank/DDBJ databases">
        <authorList>
            <consortium name="Lawrence Berkeley National Laboratory"/>
            <person name="Haridas S."/>
            <person name="Hensen N."/>
            <person name="Bonometti L."/>
            <person name="Westerberg I."/>
            <person name="Brannstrom I.O."/>
            <person name="Guillou S."/>
            <person name="Cros-Aarteil S."/>
            <person name="Calhoun S."/>
            <person name="Kuo A."/>
            <person name="Mondo S."/>
            <person name="Pangilinan J."/>
            <person name="Riley R."/>
            <person name="Labutti K."/>
            <person name="Andreopoulos B."/>
            <person name="Lipzen A."/>
            <person name="Chen C."/>
            <person name="Yanf M."/>
            <person name="Daum C."/>
            <person name="Ng V."/>
            <person name="Clum A."/>
            <person name="Steindorff A."/>
            <person name="Ohm R."/>
            <person name="Martin F."/>
            <person name="Silar P."/>
            <person name="Natvig D."/>
            <person name="Lalanne C."/>
            <person name="Gautier V."/>
            <person name="Ament-Velasquez S.L."/>
            <person name="Kruys A."/>
            <person name="Hutchinson M.I."/>
            <person name="Powell A.J."/>
            <person name="Barry K."/>
            <person name="Miller A.N."/>
            <person name="Grigoriev I.V."/>
            <person name="Debuchy R."/>
            <person name="Gladieux P."/>
            <person name="Thoren M.H."/>
            <person name="Johannesson H."/>
        </authorList>
    </citation>
    <scope>NUCLEOTIDE SEQUENCE</scope>
    <source>
        <strain evidence="2">SMH4131-1</strain>
    </source>
</reference>
<dbReference type="AlphaFoldDB" id="A0AAE0MIH6"/>
<sequence length="235" mass="26485">MDRPRPRVAEPGITWPLLGCGGFCSTQLSLSSEEGFRSQIRPRYHYAAYLDKSHFPAGSFRVQVWRCVYTVCRATDGKGLELKSRTQDIGATKVTACLFSRDLPLRIDSTSKLQHKWKDQKIYEVCKSTPHETVTIEAHGHVNGLARHNAERLFRPVAIGFHAGAESHGILEWQQNMAEVNTNKLPTPYAKHHRNRHSRGTLPRRQKERERICLTPSLGSISQPLLWRAGAPAAG</sequence>
<evidence type="ECO:0000313" key="2">
    <source>
        <dbReference type="EMBL" id="KAK3333707.1"/>
    </source>
</evidence>
<proteinExistence type="predicted"/>
<feature type="region of interest" description="Disordered" evidence="1">
    <location>
        <begin position="187"/>
        <end position="208"/>
    </location>
</feature>
<feature type="compositionally biased region" description="Basic residues" evidence="1">
    <location>
        <begin position="190"/>
        <end position="204"/>
    </location>
</feature>